<dbReference type="EMBL" id="VDMP01000026">
    <property type="protein sequence ID" value="TNM37630.1"/>
    <property type="molecule type" value="Genomic_DNA"/>
</dbReference>
<protein>
    <recommendedName>
        <fullName evidence="3">TOMM leader peptide-binding protein</fullName>
    </recommendedName>
</protein>
<accession>A0A5C4VP59</accession>
<dbReference type="Gene3D" id="3.40.50.720">
    <property type="entry name" value="NAD(P)-binding Rossmann-like Domain"/>
    <property type="match status" value="1"/>
</dbReference>
<reference evidence="1 2" key="1">
    <citation type="journal article" date="2016" name="Int. J. Syst. Evol. Microbiol.">
        <title>Nocardioides albidus sp. nov., an actinobacterium isolated from garden soil.</title>
        <authorList>
            <person name="Singh H."/>
            <person name="Du J."/>
            <person name="Trinh H."/>
            <person name="Won K."/>
            <person name="Yang J.E."/>
            <person name="Yin C."/>
            <person name="Kook M."/>
            <person name="Yi T.H."/>
        </authorList>
    </citation>
    <scope>NUCLEOTIDE SEQUENCE [LARGE SCALE GENOMIC DNA]</scope>
    <source>
        <strain evidence="1 2">CCTCC AB 2015297</strain>
    </source>
</reference>
<keyword evidence="2" id="KW-1185">Reference proteome</keyword>
<sequence>MASRPLLLRPGTPVLSRSPGVLQIGLLGPRVRLPDVPEVRRLLEDLAGSSGRAAAAGLPAEAARALDRLVGAGLALPAPDAAAPSETGTGDLAALMAQAGADAVRRRAARADLLVAVDAPPGMESQLGPLLSAAGLTVAGPAQDAAVRLVVAGGPLARERLDPLVRASVPHLLVSGDAAALRIGPFVAPGRTACLRCVDAHESLHDERLPLLLAQAARQSAEQPPPRDPVLDQFALAWAVRDLARFVEGDEPSTWSTTVDLGPTAAPLLTRWGRHPYCGCAWDGFLDLP</sequence>
<proteinExistence type="predicted"/>
<organism evidence="1 2">
    <name type="scientific">Nocardioides albidus</name>
    <dbReference type="NCBI Taxonomy" id="1517589"/>
    <lineage>
        <taxon>Bacteria</taxon>
        <taxon>Bacillati</taxon>
        <taxon>Actinomycetota</taxon>
        <taxon>Actinomycetes</taxon>
        <taxon>Propionibacteriales</taxon>
        <taxon>Nocardioidaceae</taxon>
        <taxon>Nocardioides</taxon>
    </lineage>
</organism>
<name>A0A5C4VP59_9ACTN</name>
<evidence type="ECO:0000313" key="2">
    <source>
        <dbReference type="Proteomes" id="UP000313231"/>
    </source>
</evidence>
<evidence type="ECO:0000313" key="1">
    <source>
        <dbReference type="EMBL" id="TNM37630.1"/>
    </source>
</evidence>
<dbReference type="RefSeq" id="WP_139624177.1">
    <property type="nucleotide sequence ID" value="NZ_VDMP01000026.1"/>
</dbReference>
<evidence type="ECO:0008006" key="3">
    <source>
        <dbReference type="Google" id="ProtNLM"/>
    </source>
</evidence>
<comment type="caution">
    <text evidence="1">The sequence shown here is derived from an EMBL/GenBank/DDBJ whole genome shotgun (WGS) entry which is preliminary data.</text>
</comment>
<dbReference type="Proteomes" id="UP000313231">
    <property type="component" value="Unassembled WGS sequence"/>
</dbReference>
<gene>
    <name evidence="1" type="ORF">FHP29_17715</name>
</gene>
<dbReference type="AlphaFoldDB" id="A0A5C4VP59"/>
<dbReference type="OrthoDB" id="4426339at2"/>